<dbReference type="InterPro" id="IPR000276">
    <property type="entry name" value="GPCR_Rhodpsn"/>
</dbReference>
<evidence type="ECO:0000256" key="5">
    <source>
        <dbReference type="ARBA" id="ARBA00023040"/>
    </source>
</evidence>
<feature type="domain" description="G-protein coupled receptors family 1 profile" evidence="11">
    <location>
        <begin position="48"/>
        <end position="343"/>
    </location>
</feature>
<comment type="caution">
    <text evidence="12">The sequence shown here is derived from an EMBL/GenBank/DDBJ whole genome shotgun (WGS) entry which is preliminary data.</text>
</comment>
<organism evidence="12 13">
    <name type="scientific">Elysia crispata</name>
    <name type="common">lettuce slug</name>
    <dbReference type="NCBI Taxonomy" id="231223"/>
    <lineage>
        <taxon>Eukaryota</taxon>
        <taxon>Metazoa</taxon>
        <taxon>Spiralia</taxon>
        <taxon>Lophotrochozoa</taxon>
        <taxon>Mollusca</taxon>
        <taxon>Gastropoda</taxon>
        <taxon>Heterobranchia</taxon>
        <taxon>Euthyneura</taxon>
        <taxon>Panpulmonata</taxon>
        <taxon>Sacoglossa</taxon>
        <taxon>Placobranchoidea</taxon>
        <taxon>Plakobranchidae</taxon>
        <taxon>Elysia</taxon>
    </lineage>
</organism>
<dbReference type="InterPro" id="IPR017452">
    <property type="entry name" value="GPCR_Rhodpsn_7TM"/>
</dbReference>
<evidence type="ECO:0000313" key="13">
    <source>
        <dbReference type="Proteomes" id="UP001283361"/>
    </source>
</evidence>
<comment type="subcellular location">
    <subcellularLocation>
        <location evidence="1 10">Cell membrane</location>
        <topology evidence="1 10">Multi-pass membrane protein</topology>
    </subcellularLocation>
</comment>
<dbReference type="Gene3D" id="1.20.1070.10">
    <property type="entry name" value="Rhodopsin 7-helix transmembrane proteins"/>
    <property type="match status" value="1"/>
</dbReference>
<name>A0AAE0ZUF6_9GAST</name>
<evidence type="ECO:0000313" key="12">
    <source>
        <dbReference type="EMBL" id="KAK3775533.1"/>
    </source>
</evidence>
<dbReference type="PRINTS" id="PR00237">
    <property type="entry name" value="GPCRRHODOPSN"/>
</dbReference>
<feature type="transmembrane region" description="Helical" evidence="10">
    <location>
        <begin position="35"/>
        <end position="56"/>
    </location>
</feature>
<dbReference type="PANTHER" id="PTHR24224">
    <property type="entry name" value="CARDIOACCELERATORY PEPTIDE RECEPTOR-RELATED"/>
    <property type="match status" value="1"/>
</dbReference>
<keyword evidence="6 10" id="KW-0472">Membrane</keyword>
<keyword evidence="13" id="KW-1185">Reference proteome</keyword>
<evidence type="ECO:0000256" key="8">
    <source>
        <dbReference type="ARBA" id="ARBA00023180"/>
    </source>
</evidence>
<feature type="transmembrane region" description="Helical" evidence="10">
    <location>
        <begin position="149"/>
        <end position="169"/>
    </location>
</feature>
<evidence type="ECO:0000256" key="7">
    <source>
        <dbReference type="ARBA" id="ARBA00023170"/>
    </source>
</evidence>
<gene>
    <name evidence="12" type="ORF">RRG08_041315</name>
</gene>
<keyword evidence="3 10" id="KW-0812">Transmembrane</keyword>
<keyword evidence="8 10" id="KW-0325">Glycoprotein</keyword>
<dbReference type="PROSITE" id="PS00237">
    <property type="entry name" value="G_PROTEIN_RECEP_F1_1"/>
    <property type="match status" value="1"/>
</dbReference>
<dbReference type="GO" id="GO:0005000">
    <property type="term" value="F:vasopressin receptor activity"/>
    <property type="evidence" value="ECO:0007669"/>
    <property type="project" value="InterPro"/>
</dbReference>
<protein>
    <recommendedName>
        <fullName evidence="11">G-protein coupled receptors family 1 profile domain-containing protein</fullName>
    </recommendedName>
</protein>
<feature type="transmembrane region" description="Helical" evidence="10">
    <location>
        <begin position="293"/>
        <end position="312"/>
    </location>
</feature>
<feature type="transmembrane region" description="Helical" evidence="10">
    <location>
        <begin position="68"/>
        <end position="87"/>
    </location>
</feature>
<dbReference type="PROSITE" id="PS50262">
    <property type="entry name" value="G_PROTEIN_RECEP_F1_2"/>
    <property type="match status" value="1"/>
</dbReference>
<dbReference type="GO" id="GO:0008188">
    <property type="term" value="F:neuropeptide receptor activity"/>
    <property type="evidence" value="ECO:0007669"/>
    <property type="project" value="TreeGrafter"/>
</dbReference>
<dbReference type="EMBL" id="JAWDGP010003315">
    <property type="protein sequence ID" value="KAK3775533.1"/>
    <property type="molecule type" value="Genomic_DNA"/>
</dbReference>
<evidence type="ECO:0000256" key="6">
    <source>
        <dbReference type="ARBA" id="ARBA00023136"/>
    </source>
</evidence>
<keyword evidence="4 10" id="KW-1133">Transmembrane helix</keyword>
<feature type="transmembrane region" description="Helical" evidence="10">
    <location>
        <begin position="192"/>
        <end position="221"/>
    </location>
</feature>
<evidence type="ECO:0000259" key="11">
    <source>
        <dbReference type="PROSITE" id="PS50262"/>
    </source>
</evidence>
<comment type="similarity">
    <text evidence="10">Belongs to the G-protein coupled receptor 1 family. Vasopressin/oxytocin receptor subfamily.</text>
</comment>
<dbReference type="AlphaFoldDB" id="A0AAE0ZUF6"/>
<evidence type="ECO:0000256" key="2">
    <source>
        <dbReference type="ARBA" id="ARBA00022475"/>
    </source>
</evidence>
<sequence length="560" mass="62566">MIVENKCLQKYRKLYFKSEVRTSANYVQQTKVPQIVLVSLLCVSIIAGNSCVLAAIRLSETGRKSRMNFFIMHLAIADLLVGVMVSLTDLAQKITIDWYAGNALCKIIYYTQAVVTYSSTYMLVSLSLDRYDAVARPMNFSRSAQKGRALVLVAWLVSMLFAVPTPFIYQQSTVMGRRQCWLEFPRYWHWNLYFTGVAVVTFFIPAVIIAGCYTAIIYIIWSKGRTQTPSCGSCFNCNKPTPVTSSGNLTGCRSRSRSTWSQSSPGVTISSSRHETGRGIIPQAKVRTIKMTLIIVIVFILCWSPFFVYNLLELYHVIPHNNPVTTLIQSVAPLNSAANPIIYGIFSTRICRNLRRIPCLKRSACRCMGNKDRHIHSFHAHNYPQHHYHSYNTYQHTGNPLTTTTRRLRSPRRPSSVVTEHTAMTHDNLKVRSTSSRGSGLSIYLKGQGHQIQAIPLVPVGADALVTENNSTSVARKTTNHTEVKLSDAKCSLNGSVFEIGDSSQESLMNEHVKEILRTDGADRAEDNDALVMRHLHAACVDVEGGCAAGLDKLQDLMQV</sequence>
<keyword evidence="5 10" id="KW-0297">G-protein coupled receptor</keyword>
<feature type="transmembrane region" description="Helical" evidence="10">
    <location>
        <begin position="324"/>
        <end position="346"/>
    </location>
</feature>
<dbReference type="Pfam" id="PF00001">
    <property type="entry name" value="7tm_1"/>
    <property type="match status" value="1"/>
</dbReference>
<keyword evidence="9 10" id="KW-0807">Transducer</keyword>
<keyword evidence="7 10" id="KW-0675">Receptor</keyword>
<evidence type="ECO:0000256" key="9">
    <source>
        <dbReference type="ARBA" id="ARBA00023224"/>
    </source>
</evidence>
<keyword evidence="2" id="KW-1003">Cell membrane</keyword>
<evidence type="ECO:0000256" key="4">
    <source>
        <dbReference type="ARBA" id="ARBA00022989"/>
    </source>
</evidence>
<reference evidence="12" key="1">
    <citation type="journal article" date="2023" name="G3 (Bethesda)">
        <title>A reference genome for the long-term kleptoplast-retaining sea slug Elysia crispata morphotype clarki.</title>
        <authorList>
            <person name="Eastman K.E."/>
            <person name="Pendleton A.L."/>
            <person name="Shaikh M.A."/>
            <person name="Suttiyut T."/>
            <person name="Ogas R."/>
            <person name="Tomko P."/>
            <person name="Gavelis G."/>
            <person name="Widhalm J.R."/>
            <person name="Wisecaver J.H."/>
        </authorList>
    </citation>
    <scope>NUCLEOTIDE SEQUENCE</scope>
    <source>
        <strain evidence="12">ECLA1</strain>
    </source>
</reference>
<evidence type="ECO:0000256" key="3">
    <source>
        <dbReference type="ARBA" id="ARBA00022692"/>
    </source>
</evidence>
<evidence type="ECO:0000256" key="1">
    <source>
        <dbReference type="ARBA" id="ARBA00004651"/>
    </source>
</evidence>
<accession>A0AAE0ZUF6</accession>
<dbReference type="PANTHER" id="PTHR24224:SF6">
    <property type="entry name" value="CARDIOACCELERATORY PEPTIDE RECEPTOR-RELATED"/>
    <property type="match status" value="1"/>
</dbReference>
<dbReference type="Proteomes" id="UP001283361">
    <property type="component" value="Unassembled WGS sequence"/>
</dbReference>
<proteinExistence type="inferred from homology"/>
<dbReference type="SUPFAM" id="SSF81321">
    <property type="entry name" value="Family A G protein-coupled receptor-like"/>
    <property type="match status" value="1"/>
</dbReference>
<dbReference type="InterPro" id="IPR052665">
    <property type="entry name" value="Neuropeptide-GPCR"/>
</dbReference>
<evidence type="ECO:0000256" key="10">
    <source>
        <dbReference type="RuleBase" id="RU046427"/>
    </source>
</evidence>
<feature type="transmembrane region" description="Helical" evidence="10">
    <location>
        <begin position="107"/>
        <end position="128"/>
    </location>
</feature>
<dbReference type="GO" id="GO:0005886">
    <property type="term" value="C:plasma membrane"/>
    <property type="evidence" value="ECO:0007669"/>
    <property type="project" value="UniProtKB-SubCell"/>
</dbReference>
<dbReference type="InterPro" id="IPR001817">
    <property type="entry name" value="Vasoprsn_rcpt"/>
</dbReference>
<dbReference type="PRINTS" id="PR00896">
    <property type="entry name" value="VASOPRESSINR"/>
</dbReference>